<reference evidence="1 2" key="1">
    <citation type="submission" date="2021-03" db="EMBL/GenBank/DDBJ databases">
        <title>Glycomyces sp. nov., a novel actinomycete isolated from soil.</title>
        <authorList>
            <person name="Yang X."/>
            <person name="Xu X."/>
        </authorList>
    </citation>
    <scope>NUCLEOTIDE SEQUENCE [LARGE SCALE GENOMIC DNA]</scope>
    <source>
        <strain evidence="1 2">NEAU-S30</strain>
    </source>
</reference>
<evidence type="ECO:0000313" key="2">
    <source>
        <dbReference type="Proteomes" id="UP000681341"/>
    </source>
</evidence>
<comment type="caution">
    <text evidence="1">The sequence shown here is derived from an EMBL/GenBank/DDBJ whole genome shotgun (WGS) entry which is preliminary data.</text>
</comment>
<dbReference type="EMBL" id="JAGFNP010000003">
    <property type="protein sequence ID" value="MBO3732680.1"/>
    <property type="molecule type" value="Genomic_DNA"/>
</dbReference>
<sequence>MRYWLLALNEDEYTEQQAYEVEAVEPSARAEGTADGDEVALAGPEGVFALGEVKGAAIVYRRRLEAPAKTVETEQIYGSASSAEADAEEGWTELNPEAWENLVRALPTPERRSDWLVTLSMPIEAVDKAEAVRQFWSYIRSLGPKELPTFVSPYGRELEGTSFLLGVEHEQDPEE</sequence>
<evidence type="ECO:0000313" key="1">
    <source>
        <dbReference type="EMBL" id="MBO3732680.1"/>
    </source>
</evidence>
<name>A0ABS3U1S1_9ACTN</name>
<keyword evidence="2" id="KW-1185">Reference proteome</keyword>
<dbReference type="RefSeq" id="WP_208495666.1">
    <property type="nucleotide sequence ID" value="NZ_JAGFNP010000003.1"/>
</dbReference>
<accession>A0ABS3U1S1</accession>
<gene>
    <name evidence="1" type="ORF">J5V16_07580</name>
</gene>
<proteinExistence type="predicted"/>
<dbReference type="Proteomes" id="UP000681341">
    <property type="component" value="Unassembled WGS sequence"/>
</dbReference>
<organism evidence="1 2">
    <name type="scientific">Glycomyces niveus</name>
    <dbReference type="NCBI Taxonomy" id="2820287"/>
    <lineage>
        <taxon>Bacteria</taxon>
        <taxon>Bacillati</taxon>
        <taxon>Actinomycetota</taxon>
        <taxon>Actinomycetes</taxon>
        <taxon>Glycomycetales</taxon>
        <taxon>Glycomycetaceae</taxon>
        <taxon>Glycomyces</taxon>
    </lineage>
</organism>
<protein>
    <submittedName>
        <fullName evidence="1">Uncharacterized protein</fullName>
    </submittedName>
</protein>